<sequence length="291" mass="31960">MWDSLGEIAQSLLDIAFSLFGFNIDLGNMGLTAKEFCDWNTITASEFGTLAEILNSAFVSLGLNLLTVFVMIDLIKQAMEIDRISWERIIMSVARFLIFKMLITYSYEFLNMIMKIGNEFTNTVINTINFQTGTEFSIGEMIKELIDTAEGGITIPIINWSIMPFVLFVVFIIIYLPLIGTFVMCISQIVTRVIKIVLAFAFAPIPLAIGTWEDGSGTGKRFIMNAVALAFEGMIMILCVHIYALGIADLQNSTTTFGGGIGAMIGILLMNGILSTALTTSSQLAEKWSGA</sequence>
<feature type="transmembrane region" description="Helical" evidence="1">
    <location>
        <begin position="257"/>
        <end position="278"/>
    </location>
</feature>
<protein>
    <recommendedName>
        <fullName evidence="4">TrbL/VirB6 plasmid conjugal transfer protein</fullName>
    </recommendedName>
</protein>
<proteinExistence type="predicted"/>
<gene>
    <name evidence="2" type="ORF">H9Q80_03980</name>
</gene>
<dbReference type="Proteomes" id="UP000515856">
    <property type="component" value="Chromosome"/>
</dbReference>
<evidence type="ECO:0000313" key="2">
    <source>
        <dbReference type="EMBL" id="QNM13119.1"/>
    </source>
</evidence>
<evidence type="ECO:0008006" key="4">
    <source>
        <dbReference type="Google" id="ProtNLM"/>
    </source>
</evidence>
<dbReference type="AlphaFoldDB" id="A0A7G9GQN7"/>
<keyword evidence="1" id="KW-0472">Membrane</keyword>
<feature type="transmembrane region" description="Helical" evidence="1">
    <location>
        <begin position="165"/>
        <end position="186"/>
    </location>
</feature>
<feature type="transmembrane region" description="Helical" evidence="1">
    <location>
        <begin position="222"/>
        <end position="245"/>
    </location>
</feature>
<reference evidence="2 3" key="1">
    <citation type="submission" date="2020-08" db="EMBL/GenBank/DDBJ databases">
        <authorList>
            <person name="Liu C."/>
            <person name="Sun Q."/>
        </authorList>
    </citation>
    <scope>NUCLEOTIDE SEQUENCE [LARGE SCALE GENOMIC DNA]</scope>
    <source>
        <strain evidence="2 3">NSJ-61</strain>
    </source>
</reference>
<evidence type="ECO:0000256" key="1">
    <source>
        <dbReference type="SAM" id="Phobius"/>
    </source>
</evidence>
<accession>A0A7G9GQN7</accession>
<feature type="transmembrane region" description="Helical" evidence="1">
    <location>
        <begin position="193"/>
        <end position="210"/>
    </location>
</feature>
<name>A0A7G9GQN7_9FIRM</name>
<evidence type="ECO:0000313" key="3">
    <source>
        <dbReference type="Proteomes" id="UP000515856"/>
    </source>
</evidence>
<feature type="transmembrane region" description="Helical" evidence="1">
    <location>
        <begin position="53"/>
        <end position="74"/>
    </location>
</feature>
<dbReference type="KEGG" id="ehn:H9Q80_03980"/>
<organism evidence="2 3">
    <name type="scientific">[Eubacterium] hominis</name>
    <dbReference type="NCBI Taxonomy" id="2764325"/>
    <lineage>
        <taxon>Bacteria</taxon>
        <taxon>Bacillati</taxon>
        <taxon>Bacillota</taxon>
        <taxon>Erysipelotrichia</taxon>
        <taxon>Erysipelotrichales</taxon>
        <taxon>Erysipelotrichaceae</taxon>
        <taxon>Amedibacillus</taxon>
    </lineage>
</organism>
<keyword evidence="1" id="KW-0812">Transmembrane</keyword>
<keyword evidence="1" id="KW-1133">Transmembrane helix</keyword>
<feature type="transmembrane region" description="Helical" evidence="1">
    <location>
        <begin position="86"/>
        <end position="107"/>
    </location>
</feature>
<dbReference type="EMBL" id="CP060636">
    <property type="protein sequence ID" value="QNM13119.1"/>
    <property type="molecule type" value="Genomic_DNA"/>
</dbReference>
<dbReference type="RefSeq" id="WP_187426257.1">
    <property type="nucleotide sequence ID" value="NZ_CP060636.1"/>
</dbReference>
<keyword evidence="3" id="KW-1185">Reference proteome</keyword>